<dbReference type="Proteomes" id="UP000615687">
    <property type="component" value="Unassembled WGS sequence"/>
</dbReference>
<keyword evidence="4" id="KW-1185">Reference proteome</keyword>
<keyword evidence="1" id="KW-0812">Transmembrane</keyword>
<protein>
    <submittedName>
        <fullName evidence="3">Uncharacterized protein</fullName>
    </submittedName>
</protein>
<evidence type="ECO:0000313" key="4">
    <source>
        <dbReference type="Proteomes" id="UP000615687"/>
    </source>
</evidence>
<dbReference type="AlphaFoldDB" id="A0A944CGB5"/>
<feature type="transmembrane region" description="Helical" evidence="1">
    <location>
        <begin position="97"/>
        <end position="119"/>
    </location>
</feature>
<keyword evidence="1" id="KW-1133">Transmembrane helix</keyword>
<feature type="transmembrane region" description="Helical" evidence="1">
    <location>
        <begin position="131"/>
        <end position="148"/>
    </location>
</feature>
<dbReference type="RefSeq" id="WP_192109778.1">
    <property type="nucleotide sequence ID" value="NZ_JACYXJ010000005.1"/>
</dbReference>
<accession>A0A944CGB5</accession>
<name>A0A944CGB5_9HYPH</name>
<reference evidence="2 4" key="2">
    <citation type="submission" date="2020-09" db="EMBL/GenBank/DDBJ databases">
        <title>The genome sequence of type strain Labrenzia polysiphoniae KACC 19711.</title>
        <authorList>
            <person name="Liu Y."/>
        </authorList>
    </citation>
    <scope>NUCLEOTIDE SEQUENCE [LARGE SCALE GENOMIC DNA]</scope>
    <source>
        <strain evidence="2 4">KACC 19711</strain>
    </source>
</reference>
<gene>
    <name evidence="3" type="ORF">DYI23_17180</name>
    <name evidence="2" type="ORF">IG617_13700</name>
</gene>
<sequence>MFALKRPISLVIVLFWFSFWMLNALDKILARKDLGSFRWWGNDRIEKFTMYFDRLSIDAAHVYPTLMFAGIVEFAVALPFLYAGYHLAKGKPGAARLADLAIALSIVIFLGFAIFDVIVGDRAELLEHSTYVGVLLISFLAIAAEMFFNHLRRLTQEENVEA</sequence>
<organism evidence="3 5">
    <name type="scientific">Roseibium polysiphoniae</name>
    <dbReference type="NCBI Taxonomy" id="2571221"/>
    <lineage>
        <taxon>Bacteria</taxon>
        <taxon>Pseudomonadati</taxon>
        <taxon>Pseudomonadota</taxon>
        <taxon>Alphaproteobacteria</taxon>
        <taxon>Hyphomicrobiales</taxon>
        <taxon>Stappiaceae</taxon>
        <taxon>Roseibium</taxon>
    </lineage>
</organism>
<evidence type="ECO:0000313" key="2">
    <source>
        <dbReference type="EMBL" id="MBD8877346.1"/>
    </source>
</evidence>
<dbReference type="EMBL" id="QTKU01000004">
    <property type="protein sequence ID" value="MBS8261965.1"/>
    <property type="molecule type" value="Genomic_DNA"/>
</dbReference>
<evidence type="ECO:0000313" key="3">
    <source>
        <dbReference type="EMBL" id="MBS8261965.1"/>
    </source>
</evidence>
<dbReference type="EMBL" id="JACYXJ010000005">
    <property type="protein sequence ID" value="MBD8877346.1"/>
    <property type="molecule type" value="Genomic_DNA"/>
</dbReference>
<feature type="transmembrane region" description="Helical" evidence="1">
    <location>
        <begin position="62"/>
        <end position="85"/>
    </location>
</feature>
<comment type="caution">
    <text evidence="3">The sequence shown here is derived from an EMBL/GenBank/DDBJ whole genome shotgun (WGS) entry which is preliminary data.</text>
</comment>
<keyword evidence="1" id="KW-0472">Membrane</keyword>
<reference evidence="3" key="3">
    <citation type="journal article" date="2021" name="Microorganisms">
        <title>Bacterial Dimethylsulfoniopropionate Biosynthesis in the East China Sea.</title>
        <authorList>
            <person name="Liu J."/>
            <person name="Zhang Y."/>
            <person name="Liu J."/>
            <person name="Zhong H."/>
            <person name="Williams B.T."/>
            <person name="Zheng Y."/>
            <person name="Curson A.R.J."/>
            <person name="Sun C."/>
            <person name="Sun H."/>
            <person name="Song D."/>
            <person name="Wagner Mackenzie B."/>
            <person name="Bermejo Martinez A."/>
            <person name="Todd J.D."/>
            <person name="Zhang X.H."/>
        </authorList>
    </citation>
    <scope>NUCLEOTIDE SEQUENCE</scope>
    <source>
        <strain evidence="3">AESS21</strain>
    </source>
</reference>
<evidence type="ECO:0000313" key="5">
    <source>
        <dbReference type="Proteomes" id="UP000705379"/>
    </source>
</evidence>
<reference evidence="3" key="1">
    <citation type="submission" date="2018-08" db="EMBL/GenBank/DDBJ databases">
        <authorList>
            <person name="Jin W."/>
            <person name="Wang H."/>
            <person name="Yang Y."/>
            <person name="Li M."/>
            <person name="Liu J."/>
        </authorList>
    </citation>
    <scope>NUCLEOTIDE SEQUENCE</scope>
    <source>
        <strain evidence="3">AESS21</strain>
    </source>
</reference>
<dbReference type="Proteomes" id="UP000705379">
    <property type="component" value="Unassembled WGS sequence"/>
</dbReference>
<proteinExistence type="predicted"/>
<evidence type="ECO:0000256" key="1">
    <source>
        <dbReference type="SAM" id="Phobius"/>
    </source>
</evidence>